<dbReference type="RefSeq" id="WP_197443347.1">
    <property type="nucleotide sequence ID" value="NZ_CP036433.1"/>
</dbReference>
<dbReference type="PROSITE" id="PS51274">
    <property type="entry name" value="GATASE_COBBQ"/>
    <property type="match status" value="1"/>
</dbReference>
<dbReference type="PANTHER" id="PTHR43873:SF1">
    <property type="entry name" value="COBYRINATE A,C-DIAMIDE SYNTHASE"/>
    <property type="match status" value="1"/>
</dbReference>
<evidence type="ECO:0000256" key="2">
    <source>
        <dbReference type="ARBA" id="ARBA00022573"/>
    </source>
</evidence>
<name>A0A518DUP2_9BACT</name>
<accession>A0A518DUP2</accession>
<keyword evidence="2" id="KW-0169">Cobalamin biosynthesis</keyword>
<dbReference type="KEGG" id="lcre:Pla8534_33720"/>
<evidence type="ECO:0000256" key="3">
    <source>
        <dbReference type="ARBA" id="ARBA00022962"/>
    </source>
</evidence>
<keyword evidence="3" id="KW-0315">Glutamine amidotransferase</keyword>
<dbReference type="EMBL" id="CP036433">
    <property type="protein sequence ID" value="QDU95557.1"/>
    <property type="molecule type" value="Genomic_DNA"/>
</dbReference>
<evidence type="ECO:0000256" key="1">
    <source>
        <dbReference type="ARBA" id="ARBA00004953"/>
    </source>
</evidence>
<comment type="pathway">
    <text evidence="1">Cofactor biosynthesis; adenosylcobalamin biosynthesis.</text>
</comment>
<evidence type="ECO:0000313" key="5">
    <source>
        <dbReference type="EMBL" id="QDU95557.1"/>
    </source>
</evidence>
<dbReference type="GO" id="GO:0042242">
    <property type="term" value="F:cobyrinic acid a,c-diamide synthase activity"/>
    <property type="evidence" value="ECO:0007669"/>
    <property type="project" value="InterPro"/>
</dbReference>
<feature type="domain" description="CobB/CobQ-like glutamine amidotransferase" evidence="4">
    <location>
        <begin position="166"/>
        <end position="282"/>
    </location>
</feature>
<evidence type="ECO:0000259" key="4">
    <source>
        <dbReference type="Pfam" id="PF07685"/>
    </source>
</evidence>
<dbReference type="InterPro" id="IPR011698">
    <property type="entry name" value="GATase_3"/>
</dbReference>
<reference evidence="5 6" key="1">
    <citation type="submission" date="2019-02" db="EMBL/GenBank/DDBJ databases">
        <title>Deep-cultivation of Planctomycetes and their phenomic and genomic characterization uncovers novel biology.</title>
        <authorList>
            <person name="Wiegand S."/>
            <person name="Jogler M."/>
            <person name="Boedeker C."/>
            <person name="Pinto D."/>
            <person name="Vollmers J."/>
            <person name="Rivas-Marin E."/>
            <person name="Kohn T."/>
            <person name="Peeters S.H."/>
            <person name="Heuer A."/>
            <person name="Rast P."/>
            <person name="Oberbeckmann S."/>
            <person name="Bunk B."/>
            <person name="Jeske O."/>
            <person name="Meyerdierks A."/>
            <person name="Storesund J.E."/>
            <person name="Kallscheuer N."/>
            <person name="Luecker S."/>
            <person name="Lage O.M."/>
            <person name="Pohl T."/>
            <person name="Merkel B.J."/>
            <person name="Hornburger P."/>
            <person name="Mueller R.-W."/>
            <person name="Bruemmer F."/>
            <person name="Labrenz M."/>
            <person name="Spormann A.M."/>
            <person name="Op den Camp H."/>
            <person name="Overmann J."/>
            <person name="Amann R."/>
            <person name="Jetten M.S.M."/>
            <person name="Mascher T."/>
            <person name="Medema M.H."/>
            <person name="Devos D.P."/>
            <person name="Kaster A.-K."/>
            <person name="Ovreas L."/>
            <person name="Rohde M."/>
            <person name="Galperin M.Y."/>
            <person name="Jogler C."/>
        </authorList>
    </citation>
    <scope>NUCLEOTIDE SEQUENCE [LARGE SCALE GENOMIC DNA]</scope>
    <source>
        <strain evidence="5 6">Pla85_3_4</strain>
    </source>
</reference>
<protein>
    <submittedName>
        <fullName evidence="5">Cobyrinic acid A,C-diamide synthase</fullName>
    </submittedName>
</protein>
<dbReference type="Proteomes" id="UP000317648">
    <property type="component" value="Chromosome"/>
</dbReference>
<dbReference type="Pfam" id="PF07685">
    <property type="entry name" value="GATase_3"/>
    <property type="match status" value="1"/>
</dbReference>
<dbReference type="InterPro" id="IPR004484">
    <property type="entry name" value="CbiA/CobB_synth"/>
</dbReference>
<dbReference type="GO" id="GO:0009236">
    <property type="term" value="P:cobalamin biosynthetic process"/>
    <property type="evidence" value="ECO:0007669"/>
    <property type="project" value="UniProtKB-KW"/>
</dbReference>
<dbReference type="InterPro" id="IPR029062">
    <property type="entry name" value="Class_I_gatase-like"/>
</dbReference>
<dbReference type="AlphaFoldDB" id="A0A518DUP2"/>
<keyword evidence="6" id="KW-1185">Reference proteome</keyword>
<gene>
    <name evidence="5" type="primary">cobB_2</name>
    <name evidence="5" type="ORF">Pla8534_33720</name>
</gene>
<proteinExistence type="predicted"/>
<sequence>MSRQSCRQRFGYAAHAADGAMVCGSLGAPLEQLRDWLDLPLIAVLDAQDEEAFGFDSCRMPPSEHGIDGVLIVGAGDAWRAAALRTSVEALWRVPVLGVLDEPASLRAEVQAACATDAMPSRSLQRRLAQCWRAGLKPEVARQIAQRPFPWNASELFHADQLSPLRVAVAFDDAFYQYLPHTFDVLEACGAEVRDFSPLVDDCLPPCDLVYLGGGRVAEWAESLSQNCCMRQALALHLLRGGKLYAETDAAAYLCRELLTADGRHHAMLGVLPGFAVETDQTGLSPVAVTLPVDTWLGDSGHTLQGYADQGIRLLPAPALACEGGFISWPATHDGCSGMSQGGVIGSRLGLDLLACAEHLKRSAKAAPVAAASHQAPFVGEDRIE</sequence>
<evidence type="ECO:0000313" key="6">
    <source>
        <dbReference type="Proteomes" id="UP000317648"/>
    </source>
</evidence>
<dbReference type="SUPFAM" id="SSF52317">
    <property type="entry name" value="Class I glutamine amidotransferase-like"/>
    <property type="match status" value="1"/>
</dbReference>
<organism evidence="5 6">
    <name type="scientific">Lignipirellula cremea</name>
    <dbReference type="NCBI Taxonomy" id="2528010"/>
    <lineage>
        <taxon>Bacteria</taxon>
        <taxon>Pseudomonadati</taxon>
        <taxon>Planctomycetota</taxon>
        <taxon>Planctomycetia</taxon>
        <taxon>Pirellulales</taxon>
        <taxon>Pirellulaceae</taxon>
        <taxon>Lignipirellula</taxon>
    </lineage>
</organism>
<dbReference type="PANTHER" id="PTHR43873">
    <property type="entry name" value="COBYRINATE A,C-DIAMIDE SYNTHASE"/>
    <property type="match status" value="1"/>
</dbReference>